<keyword evidence="4" id="KW-1185">Reference proteome</keyword>
<comment type="caution">
    <text evidence="3">The sequence shown here is derived from an EMBL/GenBank/DDBJ whole genome shotgun (WGS) entry which is preliminary data.</text>
</comment>
<feature type="domain" description="Winged helix-turn helix" evidence="2">
    <location>
        <begin position="97"/>
        <end position="154"/>
    </location>
</feature>
<dbReference type="Proteomes" id="UP000651728">
    <property type="component" value="Unassembled WGS sequence"/>
</dbReference>
<reference evidence="3 4" key="1">
    <citation type="submission" date="2021-01" db="EMBL/GenBank/DDBJ databases">
        <title>Whole genome shotgun sequence of Microbispora amethystogenes NBRC 101907.</title>
        <authorList>
            <person name="Komaki H."/>
            <person name="Tamura T."/>
        </authorList>
    </citation>
    <scope>NUCLEOTIDE SEQUENCE [LARGE SCALE GENOMIC DNA]</scope>
    <source>
        <strain evidence="3 4">NBRC 101907</strain>
    </source>
</reference>
<dbReference type="SUPFAM" id="SSF46689">
    <property type="entry name" value="Homeodomain-like"/>
    <property type="match status" value="1"/>
</dbReference>
<dbReference type="InterPro" id="IPR009057">
    <property type="entry name" value="Homeodomain-like_sf"/>
</dbReference>
<evidence type="ECO:0000259" key="2">
    <source>
        <dbReference type="Pfam" id="PF13592"/>
    </source>
</evidence>
<protein>
    <recommendedName>
        <fullName evidence="2">Winged helix-turn helix domain-containing protein</fullName>
    </recommendedName>
</protein>
<evidence type="ECO:0000313" key="3">
    <source>
        <dbReference type="EMBL" id="GIH31941.1"/>
    </source>
</evidence>
<organism evidence="3 4">
    <name type="scientific">Microbispora amethystogenes</name>
    <dbReference type="NCBI Taxonomy" id="1427754"/>
    <lineage>
        <taxon>Bacteria</taxon>
        <taxon>Bacillati</taxon>
        <taxon>Actinomycetota</taxon>
        <taxon>Actinomycetes</taxon>
        <taxon>Streptosporangiales</taxon>
        <taxon>Streptosporangiaceae</taxon>
        <taxon>Microbispora</taxon>
    </lineage>
</organism>
<accession>A0ABQ4FAU1</accession>
<dbReference type="Pfam" id="PF13384">
    <property type="entry name" value="HTH_23"/>
    <property type="match status" value="1"/>
</dbReference>
<proteinExistence type="predicted"/>
<dbReference type="Pfam" id="PF13592">
    <property type="entry name" value="HTH_33"/>
    <property type="match status" value="1"/>
</dbReference>
<feature type="region of interest" description="Disordered" evidence="1">
    <location>
        <begin position="159"/>
        <end position="179"/>
    </location>
</feature>
<dbReference type="InterPro" id="IPR025959">
    <property type="entry name" value="Winged_HTH_dom"/>
</dbReference>
<evidence type="ECO:0000256" key="1">
    <source>
        <dbReference type="SAM" id="MobiDB-lite"/>
    </source>
</evidence>
<evidence type="ECO:0000313" key="4">
    <source>
        <dbReference type="Proteomes" id="UP000651728"/>
    </source>
</evidence>
<name>A0ABQ4FAU1_9ACTN</name>
<gene>
    <name evidence="3" type="ORF">Mam01_21050</name>
</gene>
<dbReference type="RefSeq" id="WP_204285160.1">
    <property type="nucleotide sequence ID" value="NZ_BAABEJ010000008.1"/>
</dbReference>
<dbReference type="EMBL" id="BOOB01000014">
    <property type="protein sequence ID" value="GIH31941.1"/>
    <property type="molecule type" value="Genomic_DNA"/>
</dbReference>
<sequence length="179" mass="20408">MRYAQGGGFTPQEQRRREQVRLRAAEMFAQGVTNAAVAKTLRVTQRSVERWRRAWREGGTAALASAGPHALPRLSPAQFARLETELQRGPLAHGFADQRWTLIRIKTLIGRMFHIGYTLQGVWYLLRRNGWSCQRPARRAIERDEAAIEVWKKEVWPQVEDPRRPTAPGSASKTKPVKG</sequence>